<reference evidence="2" key="1">
    <citation type="submission" date="2016-12" db="EMBL/GenBank/DDBJ databases">
        <title>The genomes of Aspergillus section Nigri reveals drivers in fungal speciation.</title>
        <authorList>
            <consortium name="DOE Joint Genome Institute"/>
            <person name="Vesth T.C."/>
            <person name="Nybo J."/>
            <person name="Theobald S."/>
            <person name="Brandl J."/>
            <person name="Frisvad J.C."/>
            <person name="Nielsen K.F."/>
            <person name="Lyhne E.K."/>
            <person name="Kogle M.E."/>
            <person name="Kuo A."/>
            <person name="Riley R."/>
            <person name="Clum A."/>
            <person name="Nolan M."/>
            <person name="Lipzen A."/>
            <person name="Salamov A."/>
            <person name="Henrissat B."/>
            <person name="Wiebenga A."/>
            <person name="De vries R.P."/>
            <person name="Grigoriev I.V."/>
            <person name="Mortensen U.H."/>
            <person name="Andersen M.R."/>
            <person name="Baker S.E."/>
        </authorList>
    </citation>
    <scope>NUCLEOTIDE SEQUENCE</scope>
    <source>
        <strain evidence="2">IBT 28561</strain>
    </source>
</reference>
<dbReference type="InterPro" id="IPR047794">
    <property type="entry name" value="C45_proenzyme-like"/>
</dbReference>
<dbReference type="GO" id="GO:0016746">
    <property type="term" value="F:acyltransferase activity"/>
    <property type="evidence" value="ECO:0007669"/>
    <property type="project" value="UniProtKB-KW"/>
</dbReference>
<evidence type="ECO:0000313" key="2">
    <source>
        <dbReference type="EMBL" id="PKY08551.1"/>
    </source>
</evidence>
<dbReference type="RefSeq" id="XP_024697145.1">
    <property type="nucleotide sequence ID" value="XM_024839803.1"/>
</dbReference>
<dbReference type="GeneID" id="36547327"/>
<dbReference type="OrthoDB" id="189997at2759"/>
<dbReference type="AlphaFoldDB" id="A0A2I1DFB8"/>
<dbReference type="NCBIfam" id="NF040521">
    <property type="entry name" value="C45_proenzyme"/>
    <property type="match status" value="1"/>
</dbReference>
<feature type="domain" description="Peptidase C45 hydrolase" evidence="1">
    <location>
        <begin position="116"/>
        <end position="285"/>
    </location>
</feature>
<dbReference type="PANTHER" id="PTHR34180">
    <property type="entry name" value="PEPTIDASE C45"/>
    <property type="match status" value="1"/>
</dbReference>
<sequence length="380" mass="41567">MASKVDIPPKLVLKGTPKEIGLEHGRQLQHQIKDQLEIYKEMFEYMSKMDWSQVHKLAADFRATSEQNTPGIHAEMQGIAEGAGVEMLDIVALNCRSEISLGHFSDGCTSLSWKKGEKGRVLSQNWDWTTRVGKNLAMVQIEQPDKPAIYMVTEAGIVGKIGFNSAGVGVCLNAIKAPVCDSSKVPIHVALRLCLESVSVDTALEQLNSLGGAASSQHILLADSSKALGLELSPNGDVYLQEDANGMVIHTNHFIENGSVQEPPWLPSSPVRLKRCQQLSRELLESGVAGNMITPALLREQIFADRYNAPGAICGSEDPSRHPIRQTSTLFNIVMNLEPGNLGAEVVFGRPGYEEESAVVKLPWTTGTRWSSWLLRLFGL</sequence>
<proteinExistence type="predicted"/>
<evidence type="ECO:0000259" key="1">
    <source>
        <dbReference type="Pfam" id="PF03417"/>
    </source>
</evidence>
<dbReference type="InterPro" id="IPR047801">
    <property type="entry name" value="Peptidase_C45"/>
</dbReference>
<evidence type="ECO:0000313" key="3">
    <source>
        <dbReference type="Proteomes" id="UP000234254"/>
    </source>
</evidence>
<dbReference type="EMBL" id="MSFM01000001">
    <property type="protein sequence ID" value="PKY08551.1"/>
    <property type="molecule type" value="Genomic_DNA"/>
</dbReference>
<name>A0A2I1DFB8_ASPC2</name>
<dbReference type="VEuPathDB" id="FungiDB:P168DRAFT_314633"/>
<dbReference type="PANTHER" id="PTHR34180:SF1">
    <property type="entry name" value="BETA-ALANYL-DOPAMINE_CARCININE HYDROLASE"/>
    <property type="match status" value="1"/>
</dbReference>
<accession>A0A2I1DFB8</accession>
<organism evidence="2 3">
    <name type="scientific">Aspergillus campestris (strain IBT 28561)</name>
    <dbReference type="NCBI Taxonomy" id="1392248"/>
    <lineage>
        <taxon>Eukaryota</taxon>
        <taxon>Fungi</taxon>
        <taxon>Dikarya</taxon>
        <taxon>Ascomycota</taxon>
        <taxon>Pezizomycotina</taxon>
        <taxon>Eurotiomycetes</taxon>
        <taxon>Eurotiomycetidae</taxon>
        <taxon>Eurotiales</taxon>
        <taxon>Aspergillaceae</taxon>
        <taxon>Aspergillus</taxon>
        <taxon>Aspergillus subgen. Circumdati</taxon>
    </lineage>
</organism>
<dbReference type="Gene3D" id="3.60.60.10">
    <property type="entry name" value="Penicillin V Acylase, Chain A"/>
    <property type="match status" value="1"/>
</dbReference>
<comment type="caution">
    <text evidence="2">The sequence shown here is derived from an EMBL/GenBank/DDBJ whole genome shotgun (WGS) entry which is preliminary data.</text>
</comment>
<dbReference type="InterPro" id="IPR005079">
    <property type="entry name" value="Peptidase_C45_hydrolase"/>
</dbReference>
<dbReference type="Gene3D" id="1.10.10.2120">
    <property type="match status" value="1"/>
</dbReference>
<dbReference type="Pfam" id="PF03417">
    <property type="entry name" value="AAT"/>
    <property type="match status" value="1"/>
</dbReference>
<keyword evidence="3" id="KW-1185">Reference proteome</keyword>
<protein>
    <submittedName>
        <fullName evidence="2">Acyl-CoA:6-aminopenicillanic-acid-acyltransferase</fullName>
    </submittedName>
</protein>
<dbReference type="Proteomes" id="UP000234254">
    <property type="component" value="Unassembled WGS sequence"/>
</dbReference>
<gene>
    <name evidence="2" type="ORF">P168DRAFT_314633</name>
</gene>